<dbReference type="EMBL" id="JAERRI010000011">
    <property type="protein sequence ID" value="MBL1091912.1"/>
    <property type="molecule type" value="Genomic_DNA"/>
</dbReference>
<organism evidence="2 3">
    <name type="scientific">Streptomyces siderophoricus</name>
    <dbReference type="NCBI Taxonomy" id="2802281"/>
    <lineage>
        <taxon>Bacteria</taxon>
        <taxon>Bacillati</taxon>
        <taxon>Actinomycetota</taxon>
        <taxon>Actinomycetes</taxon>
        <taxon>Kitasatosporales</taxon>
        <taxon>Streptomycetaceae</taxon>
        <taxon>Streptomyces</taxon>
    </lineage>
</organism>
<accession>A0ABS1MVX3</accession>
<dbReference type="RefSeq" id="WP_201806860.1">
    <property type="nucleotide sequence ID" value="NZ_JAERRI010000011.1"/>
</dbReference>
<sequence length="80" mass="7757">MSSATIPPASIPSLPSLASAAPRPATGATALAAAPADGAAPAAGHRHLVGNALRAIKVFATAAFSVVVLGEYADDHRADG</sequence>
<feature type="region of interest" description="Disordered" evidence="1">
    <location>
        <begin position="1"/>
        <end position="21"/>
    </location>
</feature>
<proteinExistence type="predicted"/>
<name>A0ABS1MVX3_9ACTN</name>
<dbReference type="Proteomes" id="UP000629371">
    <property type="component" value="Unassembled WGS sequence"/>
</dbReference>
<comment type="caution">
    <text evidence="2">The sequence shown here is derived from an EMBL/GenBank/DDBJ whole genome shotgun (WGS) entry which is preliminary data.</text>
</comment>
<evidence type="ECO:0000313" key="3">
    <source>
        <dbReference type="Proteomes" id="UP000629371"/>
    </source>
</evidence>
<gene>
    <name evidence="2" type="ORF">JK360_21400</name>
</gene>
<keyword evidence="3" id="KW-1185">Reference proteome</keyword>
<protein>
    <submittedName>
        <fullName evidence="2">Uncharacterized protein</fullName>
    </submittedName>
</protein>
<evidence type="ECO:0000313" key="2">
    <source>
        <dbReference type="EMBL" id="MBL1091912.1"/>
    </source>
</evidence>
<evidence type="ECO:0000256" key="1">
    <source>
        <dbReference type="SAM" id="MobiDB-lite"/>
    </source>
</evidence>
<reference evidence="2 3" key="1">
    <citation type="submission" date="2021-01" db="EMBL/GenBank/DDBJ databases">
        <title>WGS of actinomycetes isolated from Thailand.</title>
        <authorList>
            <person name="Thawai C."/>
        </authorList>
    </citation>
    <scope>NUCLEOTIDE SEQUENCE [LARGE SCALE GENOMIC DNA]</scope>
    <source>
        <strain evidence="2 3">CH9-7</strain>
    </source>
</reference>